<keyword evidence="8" id="KW-0963">Cytoplasm</keyword>
<dbReference type="InterPro" id="IPR027417">
    <property type="entry name" value="P-loop_NTPase"/>
</dbReference>
<evidence type="ECO:0000256" key="3">
    <source>
        <dbReference type="ARBA" id="ARBA00022741"/>
    </source>
</evidence>
<dbReference type="Pfam" id="PF22042">
    <property type="entry name" value="EF-G_D2"/>
    <property type="match status" value="1"/>
</dbReference>
<feature type="binding site" evidence="8">
    <location>
        <begin position="148"/>
        <end position="151"/>
    </location>
    <ligand>
        <name>GTP</name>
        <dbReference type="ChEBI" id="CHEBI:37565"/>
    </ligand>
</feature>
<dbReference type="Gene3D" id="2.40.30.10">
    <property type="entry name" value="Translation factors"/>
    <property type="match status" value="1"/>
</dbReference>
<dbReference type="Proteomes" id="UP000675940">
    <property type="component" value="Unassembled WGS sequence"/>
</dbReference>
<dbReference type="InterPro" id="IPR005225">
    <property type="entry name" value="Small_GTP-bd"/>
</dbReference>
<dbReference type="FunFam" id="2.40.30.10:FF:000006">
    <property type="entry name" value="Elongation factor G"/>
    <property type="match status" value="1"/>
</dbReference>
<dbReference type="GO" id="GO:0097216">
    <property type="term" value="F:guanosine tetraphosphate binding"/>
    <property type="evidence" value="ECO:0007669"/>
    <property type="project" value="UniProtKB-ARBA"/>
</dbReference>
<evidence type="ECO:0000259" key="9">
    <source>
        <dbReference type="PROSITE" id="PS51722"/>
    </source>
</evidence>
<dbReference type="Pfam" id="PF00009">
    <property type="entry name" value="GTP_EFTU"/>
    <property type="match status" value="1"/>
</dbReference>
<dbReference type="RefSeq" id="WP_209361414.1">
    <property type="nucleotide sequence ID" value="NZ_JAGISH010000007.1"/>
</dbReference>
<protein>
    <recommendedName>
        <fullName evidence="2 8">Elongation factor G</fullName>
        <shortName evidence="8">EF-G</shortName>
    </recommendedName>
</protein>
<dbReference type="CDD" id="cd04088">
    <property type="entry name" value="EFG_mtEFG_II"/>
    <property type="match status" value="1"/>
</dbReference>
<dbReference type="NCBIfam" id="TIGR00231">
    <property type="entry name" value="small_GTP"/>
    <property type="match status" value="1"/>
</dbReference>
<sequence length="707" mass="78207">MARDYPLERYRNFGIMAHIDAGKTTCSERILFYTGKSHNIGEVHDGAATMDWMEQEQERGITITSAATTTFWQWQEDPTAEGTYDTKYRMNIIDTPGHVDFTIEVERSLAVLDGAVAVLDANAGVEPQTETVWRQADRYKVPRIVFVNKMDKIGADFFNCVKMIADRTGAIPAPIQIPIGAESELEGIIDLVTMEEWTWKGEDLGASWTRQAIRDDLKELADEWRAKLIENAVDMDDEAMMAYLEGEEPDIPTLRKLIRKGTLALKFVPVLCGSAFKNKGVQPLLNAVVDYLPSPLDVVDYMGFKPGDDNEERNIARRADDNMPFAGLAFKIMNDPFVGSLTFTRLYSGVLNKGDSILNSTKGKKERIGRMMMMHSNNREEIEEAFAGDIIALAGLKDTTTGDTLCDAKEPVVLETMTFPEPVIEIAVEPKTKGDQEKMSAGLARLAAEDPSFRVETDIESGQTIMKGMGELHLDILVDRLKREFKVEANIGAPQVAYRETIGHAIEHTYTHKKQSGGSGQYAEVKLSITPTEPGEGYSFESKIVGGAVPKEYIPGVEKGIKSVMDSGPLAGFPVIDFKVALVDGKFHDVDSSVLAFEIAARMCMREGLRKAGAKLLEPMMKVEVITPEEYTGGIIGDLTSRRGQVSGQEPRGNAVAINAFVPLANMFGYINTLRSMSSGRAQFTMQFDHYDPVPQNISDEIQAKYA</sequence>
<dbReference type="AlphaFoldDB" id="A0A940S440"/>
<dbReference type="NCBIfam" id="NF009381">
    <property type="entry name" value="PRK12740.1-5"/>
    <property type="match status" value="1"/>
</dbReference>
<dbReference type="CDD" id="cd01886">
    <property type="entry name" value="EF-G"/>
    <property type="match status" value="1"/>
</dbReference>
<proteinExistence type="inferred from homology"/>
<dbReference type="GO" id="GO:0032790">
    <property type="term" value="P:ribosome disassembly"/>
    <property type="evidence" value="ECO:0007669"/>
    <property type="project" value="TreeGrafter"/>
</dbReference>
<dbReference type="FunFam" id="3.40.50.300:FF:000029">
    <property type="entry name" value="Elongation factor G"/>
    <property type="match status" value="1"/>
</dbReference>
<name>A0A940S440_9RHOB</name>
<dbReference type="PROSITE" id="PS51722">
    <property type="entry name" value="G_TR_2"/>
    <property type="match status" value="1"/>
</dbReference>
<feature type="binding site" evidence="8">
    <location>
        <begin position="94"/>
        <end position="98"/>
    </location>
    <ligand>
        <name>GTP</name>
        <dbReference type="ChEBI" id="CHEBI:37565"/>
    </ligand>
</feature>
<dbReference type="InterPro" id="IPR000640">
    <property type="entry name" value="EFG_V-like"/>
</dbReference>
<dbReference type="SUPFAM" id="SSF52540">
    <property type="entry name" value="P-loop containing nucleoside triphosphate hydrolases"/>
    <property type="match status" value="1"/>
</dbReference>
<dbReference type="SUPFAM" id="SSF54211">
    <property type="entry name" value="Ribosomal protein S5 domain 2-like"/>
    <property type="match status" value="1"/>
</dbReference>
<dbReference type="InterPro" id="IPR020568">
    <property type="entry name" value="Ribosomal_Su5_D2-typ_SF"/>
</dbReference>
<feature type="binding site" evidence="8">
    <location>
        <begin position="17"/>
        <end position="24"/>
    </location>
    <ligand>
        <name>GTP</name>
        <dbReference type="ChEBI" id="CHEBI:37565"/>
    </ligand>
</feature>
<dbReference type="GO" id="GO:0005525">
    <property type="term" value="F:GTP binding"/>
    <property type="evidence" value="ECO:0007669"/>
    <property type="project" value="UniProtKB-UniRule"/>
</dbReference>
<dbReference type="GO" id="GO:0005737">
    <property type="term" value="C:cytoplasm"/>
    <property type="evidence" value="ECO:0007669"/>
    <property type="project" value="UniProtKB-SubCell"/>
</dbReference>
<dbReference type="HAMAP" id="MF_00054_B">
    <property type="entry name" value="EF_G_EF_2_B"/>
    <property type="match status" value="1"/>
</dbReference>
<dbReference type="InterPro" id="IPR004540">
    <property type="entry name" value="Transl_elong_EFG/EF2"/>
</dbReference>
<evidence type="ECO:0000256" key="7">
    <source>
        <dbReference type="ARBA" id="ARBA00024731"/>
    </source>
</evidence>
<dbReference type="FunFam" id="3.30.230.10:FF:000003">
    <property type="entry name" value="Elongation factor G"/>
    <property type="match status" value="1"/>
</dbReference>
<dbReference type="PROSITE" id="PS00301">
    <property type="entry name" value="G_TR_1"/>
    <property type="match status" value="1"/>
</dbReference>
<dbReference type="Pfam" id="PF00679">
    <property type="entry name" value="EFG_C"/>
    <property type="match status" value="1"/>
</dbReference>
<reference evidence="10" key="1">
    <citation type="submission" date="2021-03" db="EMBL/GenBank/DDBJ databases">
        <title>Sagittula salina sp. nov. strain M10.9X isolated from the marine waste.</title>
        <authorList>
            <person name="Satari L."/>
            <person name="Molina-Menor E."/>
            <person name="Vidal-Verdu A."/>
            <person name="Pascual J."/>
            <person name="Pereto J."/>
            <person name="Porcar M."/>
        </authorList>
    </citation>
    <scope>NUCLEOTIDE SEQUENCE</scope>
    <source>
        <strain evidence="10">M10.9X</strain>
    </source>
</reference>
<dbReference type="Gene3D" id="3.40.50.300">
    <property type="entry name" value="P-loop containing nucleotide triphosphate hydrolases"/>
    <property type="match status" value="1"/>
</dbReference>
<accession>A0A940S440</accession>
<dbReference type="PANTHER" id="PTHR43261:SF1">
    <property type="entry name" value="RIBOSOME-RELEASING FACTOR 2, MITOCHONDRIAL"/>
    <property type="match status" value="1"/>
</dbReference>
<comment type="subcellular location">
    <subcellularLocation>
        <location evidence="8">Cytoplasm</location>
    </subcellularLocation>
</comment>
<keyword evidence="3 8" id="KW-0547">Nucleotide-binding</keyword>
<dbReference type="CDD" id="cd16262">
    <property type="entry name" value="EFG_III"/>
    <property type="match status" value="1"/>
</dbReference>
<comment type="function">
    <text evidence="7 8">Catalyzes the GTP-dependent ribosomal translocation step during translation elongation. During this step, the ribosome changes from the pre-translocational (PRE) to the post-translocational (POST) state as the newly formed A-site-bound peptidyl-tRNA and P-site-bound deacylated tRNA move to the P and E sites, respectively. Catalyzes the coordinated movement of the two tRNA molecules, the mRNA and conformational changes in the ribosome.</text>
</comment>
<dbReference type="GO" id="GO:0003924">
    <property type="term" value="F:GTPase activity"/>
    <property type="evidence" value="ECO:0007669"/>
    <property type="project" value="InterPro"/>
</dbReference>
<dbReference type="InterPro" id="IPR009000">
    <property type="entry name" value="Transl_B-barrel_sf"/>
</dbReference>
<evidence type="ECO:0000313" key="10">
    <source>
        <dbReference type="EMBL" id="MBP0483470.1"/>
    </source>
</evidence>
<gene>
    <name evidence="8 10" type="primary">fusA</name>
    <name evidence="10" type="ORF">J5474_13340</name>
</gene>
<dbReference type="Gene3D" id="3.30.230.10">
    <property type="match status" value="1"/>
</dbReference>
<evidence type="ECO:0000256" key="4">
    <source>
        <dbReference type="ARBA" id="ARBA00022768"/>
    </source>
</evidence>
<dbReference type="InterPro" id="IPR035647">
    <property type="entry name" value="EFG_III/V"/>
</dbReference>
<dbReference type="InterPro" id="IPR009022">
    <property type="entry name" value="EFG_III"/>
</dbReference>
<keyword evidence="6 8" id="KW-0342">GTP-binding</keyword>
<keyword evidence="11" id="KW-1185">Reference proteome</keyword>
<evidence type="ECO:0000256" key="5">
    <source>
        <dbReference type="ARBA" id="ARBA00022917"/>
    </source>
</evidence>
<dbReference type="InterPro" id="IPR031157">
    <property type="entry name" value="G_TR_CS"/>
</dbReference>
<evidence type="ECO:0000256" key="6">
    <source>
        <dbReference type="ARBA" id="ARBA00023134"/>
    </source>
</evidence>
<evidence type="ECO:0000256" key="8">
    <source>
        <dbReference type="HAMAP-Rule" id="MF_00054"/>
    </source>
</evidence>
<dbReference type="EMBL" id="JAGISH010000007">
    <property type="protein sequence ID" value="MBP0483470.1"/>
    <property type="molecule type" value="Genomic_DNA"/>
</dbReference>
<dbReference type="InterPro" id="IPR014721">
    <property type="entry name" value="Ribsml_uS5_D2-typ_fold_subgr"/>
</dbReference>
<dbReference type="NCBIfam" id="TIGR00484">
    <property type="entry name" value="EF-G"/>
    <property type="match status" value="1"/>
</dbReference>
<dbReference type="InterPro" id="IPR053905">
    <property type="entry name" value="EF-G-like_DII"/>
</dbReference>
<dbReference type="PRINTS" id="PR00315">
    <property type="entry name" value="ELONGATNFCT"/>
</dbReference>
<evidence type="ECO:0000313" key="11">
    <source>
        <dbReference type="Proteomes" id="UP000675940"/>
    </source>
</evidence>
<dbReference type="GO" id="GO:0003746">
    <property type="term" value="F:translation elongation factor activity"/>
    <property type="evidence" value="ECO:0007669"/>
    <property type="project" value="UniProtKB-UniRule"/>
</dbReference>
<evidence type="ECO:0000256" key="1">
    <source>
        <dbReference type="ARBA" id="ARBA00005870"/>
    </source>
</evidence>
<dbReference type="FunFam" id="3.30.70.870:FF:000001">
    <property type="entry name" value="Elongation factor G"/>
    <property type="match status" value="1"/>
</dbReference>
<dbReference type="InterPro" id="IPR041095">
    <property type="entry name" value="EFG_II"/>
</dbReference>
<organism evidence="10 11">
    <name type="scientific">Sagittula salina</name>
    <dbReference type="NCBI Taxonomy" id="2820268"/>
    <lineage>
        <taxon>Bacteria</taxon>
        <taxon>Pseudomonadati</taxon>
        <taxon>Pseudomonadota</taxon>
        <taxon>Alphaproteobacteria</taxon>
        <taxon>Rhodobacterales</taxon>
        <taxon>Roseobacteraceae</taxon>
        <taxon>Sagittula</taxon>
    </lineage>
</organism>
<dbReference type="InterPro" id="IPR035649">
    <property type="entry name" value="EFG_V"/>
</dbReference>
<dbReference type="SUPFAM" id="SSF50447">
    <property type="entry name" value="Translation proteins"/>
    <property type="match status" value="1"/>
</dbReference>
<dbReference type="Gene3D" id="3.30.70.870">
    <property type="entry name" value="Elongation Factor G (Translational Gtpase), domain 3"/>
    <property type="match status" value="1"/>
</dbReference>
<dbReference type="CDD" id="cd01434">
    <property type="entry name" value="EFG_mtEFG1_IV"/>
    <property type="match status" value="1"/>
</dbReference>
<feature type="domain" description="Tr-type G" evidence="9">
    <location>
        <begin position="8"/>
        <end position="296"/>
    </location>
</feature>
<dbReference type="Pfam" id="PF03764">
    <property type="entry name" value="EFG_IV"/>
    <property type="match status" value="1"/>
</dbReference>
<comment type="caution">
    <text evidence="10">The sequence shown here is derived from an EMBL/GenBank/DDBJ whole genome shotgun (WGS) entry which is preliminary data.</text>
</comment>
<dbReference type="Pfam" id="PF14492">
    <property type="entry name" value="EFG_III"/>
    <property type="match status" value="1"/>
</dbReference>
<dbReference type="Gene3D" id="3.30.70.240">
    <property type="match status" value="1"/>
</dbReference>
<evidence type="ECO:0000256" key="2">
    <source>
        <dbReference type="ARBA" id="ARBA00017872"/>
    </source>
</evidence>
<comment type="similarity">
    <text evidence="1 8">Belongs to the TRAFAC class translation factor GTPase superfamily. Classic translation factor GTPase family. EF-G/EF-2 subfamily.</text>
</comment>
<dbReference type="SMART" id="SM00889">
    <property type="entry name" value="EFG_IV"/>
    <property type="match status" value="1"/>
</dbReference>
<dbReference type="InterPro" id="IPR005517">
    <property type="entry name" value="Transl_elong_EFG/EF2_IV"/>
</dbReference>
<dbReference type="CDD" id="cd03713">
    <property type="entry name" value="EFG_mtEFG_C"/>
    <property type="match status" value="1"/>
</dbReference>
<keyword evidence="5 8" id="KW-0648">Protein biosynthesis</keyword>
<dbReference type="FunFam" id="3.30.70.240:FF:000001">
    <property type="entry name" value="Elongation factor G"/>
    <property type="match status" value="1"/>
</dbReference>
<keyword evidence="4 8" id="KW-0251">Elongation factor</keyword>
<dbReference type="InterPro" id="IPR000795">
    <property type="entry name" value="T_Tr_GTP-bd_dom"/>
</dbReference>
<dbReference type="PANTHER" id="PTHR43261">
    <property type="entry name" value="TRANSLATION ELONGATION FACTOR G-RELATED"/>
    <property type="match status" value="1"/>
</dbReference>
<dbReference type="SUPFAM" id="SSF54980">
    <property type="entry name" value="EF-G C-terminal domain-like"/>
    <property type="match status" value="2"/>
</dbReference>
<dbReference type="InterPro" id="IPR047872">
    <property type="entry name" value="EFG_IV"/>
</dbReference>
<dbReference type="SMART" id="SM00838">
    <property type="entry name" value="EFG_C"/>
    <property type="match status" value="1"/>
</dbReference>